<evidence type="ECO:0000313" key="1">
    <source>
        <dbReference type="EMBL" id="MBB6457789.1"/>
    </source>
</evidence>
<organism evidence="1 2">
    <name type="scientific">Acetobacter lovaniensis</name>
    <dbReference type="NCBI Taxonomy" id="104100"/>
    <lineage>
        <taxon>Bacteria</taxon>
        <taxon>Pseudomonadati</taxon>
        <taxon>Pseudomonadota</taxon>
        <taxon>Alphaproteobacteria</taxon>
        <taxon>Acetobacterales</taxon>
        <taxon>Acetobacteraceae</taxon>
        <taxon>Acetobacter</taxon>
    </lineage>
</organism>
<gene>
    <name evidence="1" type="ORF">HNR55_002391</name>
</gene>
<dbReference type="RefSeq" id="WP_166115447.1">
    <property type="nucleotide sequence ID" value="NZ_BAABDB010000010.1"/>
</dbReference>
<keyword evidence="1" id="KW-0238">DNA-binding</keyword>
<dbReference type="AlphaFoldDB" id="A0A841QFK5"/>
<accession>A0A841QFK5</accession>
<reference evidence="1 2" key="1">
    <citation type="submission" date="2020-08" db="EMBL/GenBank/DDBJ databases">
        <title>Genomic Encyclopedia of Type Strains, Phase IV (KMG-IV): sequencing the most valuable type-strain genomes for metagenomic binning, comparative biology and taxonomic classification.</title>
        <authorList>
            <person name="Goeker M."/>
        </authorList>
    </citation>
    <scope>NUCLEOTIDE SEQUENCE [LARGE SCALE GENOMIC DNA]</scope>
    <source>
        <strain evidence="1 2">DSM 4491</strain>
    </source>
</reference>
<dbReference type="EMBL" id="JACHIE010000010">
    <property type="protein sequence ID" value="MBB6457789.1"/>
    <property type="molecule type" value="Genomic_DNA"/>
</dbReference>
<name>A0A841QFK5_9PROT</name>
<proteinExistence type="predicted"/>
<evidence type="ECO:0000313" key="2">
    <source>
        <dbReference type="Proteomes" id="UP000578000"/>
    </source>
</evidence>
<comment type="caution">
    <text evidence="1">The sequence shown here is derived from an EMBL/GenBank/DDBJ whole genome shotgun (WGS) entry which is preliminary data.</text>
</comment>
<protein>
    <submittedName>
        <fullName evidence="1">DNA-binding CsgD family transcriptional regulator</fullName>
    </submittedName>
</protein>
<dbReference type="Proteomes" id="UP000578000">
    <property type="component" value="Unassembled WGS sequence"/>
</dbReference>
<sequence length="148" mass="16502">MTCDFEKKILEMHNAGKTNPEMARSLGSNVEKVRAVLKKNGLARHPAKGGQREMSRMERVGKIASLLRKGLNKEEIAESMRLSTSSLGNWISEARAIAFPKGQRDEVEVPTSRLHHLPRKDGALIPGHPIAVDAMWRGLERWRDGAQA</sequence>
<keyword evidence="2" id="KW-1185">Reference proteome</keyword>
<dbReference type="GO" id="GO:0003677">
    <property type="term" value="F:DNA binding"/>
    <property type="evidence" value="ECO:0007669"/>
    <property type="project" value="UniProtKB-KW"/>
</dbReference>